<dbReference type="Gene3D" id="3.40.50.2000">
    <property type="entry name" value="Glycogen Phosphorylase B"/>
    <property type="match status" value="2"/>
</dbReference>
<dbReference type="Pfam" id="PF00534">
    <property type="entry name" value="Glycos_transf_1"/>
    <property type="match status" value="1"/>
</dbReference>
<dbReference type="AlphaFoldDB" id="A0AA90U0U7"/>
<dbReference type="RefSeq" id="WP_270095763.1">
    <property type="nucleotide sequence ID" value="NZ_JAQFFK010000001.1"/>
</dbReference>
<keyword evidence="4" id="KW-1185">Reference proteome</keyword>
<reference evidence="3 4" key="1">
    <citation type="submission" date="2023-07" db="EMBL/GenBank/DDBJ databases">
        <title>Genomic Encyclopedia of Type Strains, Phase IV (KMG-IV): sequencing the most valuable type-strain genomes for metagenomic binning, comparative biology and taxonomic classification.</title>
        <authorList>
            <person name="Goeker M."/>
        </authorList>
    </citation>
    <scope>NUCLEOTIDE SEQUENCE [LARGE SCALE GENOMIC DNA]</scope>
    <source>
        <strain evidence="3 4">DSM 17273</strain>
    </source>
</reference>
<dbReference type="Proteomes" id="UP001185015">
    <property type="component" value="Unassembled WGS sequence"/>
</dbReference>
<evidence type="ECO:0000313" key="4">
    <source>
        <dbReference type="Proteomes" id="UP001185015"/>
    </source>
</evidence>
<dbReference type="InterPro" id="IPR001296">
    <property type="entry name" value="Glyco_trans_1"/>
</dbReference>
<evidence type="ECO:0000256" key="1">
    <source>
        <dbReference type="ARBA" id="ARBA00022679"/>
    </source>
</evidence>
<dbReference type="CDD" id="cd03801">
    <property type="entry name" value="GT4_PimA-like"/>
    <property type="match status" value="1"/>
</dbReference>
<organism evidence="3 4">
    <name type="scientific">Methanococcoides alaskense</name>
    <dbReference type="NCBI Taxonomy" id="325778"/>
    <lineage>
        <taxon>Archaea</taxon>
        <taxon>Methanobacteriati</taxon>
        <taxon>Methanobacteriota</taxon>
        <taxon>Stenosarchaea group</taxon>
        <taxon>Methanomicrobia</taxon>
        <taxon>Methanosarcinales</taxon>
        <taxon>Methanosarcinaceae</taxon>
        <taxon>Methanococcoides</taxon>
    </lineage>
</organism>
<dbReference type="SUPFAM" id="SSF53756">
    <property type="entry name" value="UDP-Glycosyltransferase/glycogen phosphorylase"/>
    <property type="match status" value="1"/>
</dbReference>
<dbReference type="EMBL" id="JAVDQI010000006">
    <property type="protein sequence ID" value="MDR6223224.1"/>
    <property type="molecule type" value="Genomic_DNA"/>
</dbReference>
<comment type="caution">
    <text evidence="3">The sequence shown here is derived from an EMBL/GenBank/DDBJ whole genome shotgun (WGS) entry which is preliminary data.</text>
</comment>
<dbReference type="PANTHER" id="PTHR46401:SF2">
    <property type="entry name" value="GLYCOSYLTRANSFERASE WBBK-RELATED"/>
    <property type="match status" value="1"/>
</dbReference>
<evidence type="ECO:0000313" key="3">
    <source>
        <dbReference type="EMBL" id="MDR6223224.1"/>
    </source>
</evidence>
<keyword evidence="1" id="KW-0808">Transferase</keyword>
<accession>A0AA90U0U7</accession>
<protein>
    <submittedName>
        <fullName evidence="3">Glycosyltransferase involved in cell wall biosynthesis</fullName>
    </submittedName>
</protein>
<feature type="domain" description="Glycosyl transferase family 1" evidence="2">
    <location>
        <begin position="209"/>
        <end position="357"/>
    </location>
</feature>
<evidence type="ECO:0000259" key="2">
    <source>
        <dbReference type="Pfam" id="PF00534"/>
    </source>
</evidence>
<gene>
    <name evidence="3" type="ORF">J2750_001689</name>
</gene>
<dbReference type="GO" id="GO:0016757">
    <property type="term" value="F:glycosyltransferase activity"/>
    <property type="evidence" value="ECO:0007669"/>
    <property type="project" value="InterPro"/>
</dbReference>
<name>A0AA90U0U7_9EURY</name>
<proteinExistence type="predicted"/>
<sequence>MAKKYKVLGLSSGGFKGFSGANYNLFDTISKRHELIGVIDNKLSGFWKYYNILYCFLKKPNINKYIHPIEEIYHGDVSYYRFRTPYYVLKRTKSANKSLKDMKSNCDLVLQTGWIPAILDIKDVPRFIYTDFTMKLAEREIPDWCDFLCAKHKEKWLELETKSYNNANVVFTLSNHTRRSIIDDYGVSDEKVVTVYAGTNLDDVPNVEKAYENKVILFVGIDFERKGGYVLLEAFKQVKAEIKDVRLIIIGSSPDINMEGVEVKGFVSHSEKTNYYNVASMFVMPSLTEPFGLVFLEAMAHRLPCIGSTVDAMPEIIINEETGYLVPPNNPDQLAEKIICLLKDESLMKRMGNSGRKKVEEFFTWDAVVERMTIEFEKINV</sequence>
<dbReference type="PANTHER" id="PTHR46401">
    <property type="entry name" value="GLYCOSYLTRANSFERASE WBBK-RELATED"/>
    <property type="match status" value="1"/>
</dbReference>